<dbReference type="InterPro" id="IPR012914">
    <property type="entry name" value="PucR_dom"/>
</dbReference>
<dbReference type="AlphaFoldDB" id="A0A645E2J3"/>
<proteinExistence type="predicted"/>
<feature type="domain" description="Purine catabolism PurC-like" evidence="1">
    <location>
        <begin position="1"/>
        <end position="82"/>
    </location>
</feature>
<evidence type="ECO:0000313" key="3">
    <source>
        <dbReference type="EMBL" id="MPM96014.1"/>
    </source>
</evidence>
<gene>
    <name evidence="3" type="ORF">SDC9_143170</name>
</gene>
<dbReference type="Gene3D" id="1.10.10.2840">
    <property type="entry name" value="PucR C-terminal helix-turn-helix domain"/>
    <property type="match status" value="1"/>
</dbReference>
<accession>A0A645E2J3</accession>
<reference evidence="3" key="1">
    <citation type="submission" date="2019-08" db="EMBL/GenBank/DDBJ databases">
        <authorList>
            <person name="Kucharzyk K."/>
            <person name="Murdoch R.W."/>
            <person name="Higgins S."/>
            <person name="Loffler F."/>
        </authorList>
    </citation>
    <scope>NUCLEOTIDE SEQUENCE</scope>
</reference>
<dbReference type="InterPro" id="IPR025736">
    <property type="entry name" value="PucR_C-HTH_dom"/>
</dbReference>
<name>A0A645E2J3_9ZZZZ</name>
<dbReference type="InterPro" id="IPR042070">
    <property type="entry name" value="PucR_C-HTH_sf"/>
</dbReference>
<evidence type="ECO:0000259" key="2">
    <source>
        <dbReference type="Pfam" id="PF13556"/>
    </source>
</evidence>
<dbReference type="Pfam" id="PF13556">
    <property type="entry name" value="HTH_30"/>
    <property type="match status" value="1"/>
</dbReference>
<feature type="domain" description="PucR C-terminal helix-turn-helix" evidence="2">
    <location>
        <begin position="281"/>
        <end position="334"/>
    </location>
</feature>
<dbReference type="Pfam" id="PF07905">
    <property type="entry name" value="PucR"/>
    <property type="match status" value="1"/>
</dbReference>
<protein>
    <recommendedName>
        <fullName evidence="4">Purine catabolism regulatory protein</fullName>
    </recommendedName>
</protein>
<evidence type="ECO:0008006" key="4">
    <source>
        <dbReference type="Google" id="ProtNLM"/>
    </source>
</evidence>
<organism evidence="3">
    <name type="scientific">bioreactor metagenome</name>
    <dbReference type="NCBI Taxonomy" id="1076179"/>
    <lineage>
        <taxon>unclassified sequences</taxon>
        <taxon>metagenomes</taxon>
        <taxon>ecological metagenomes</taxon>
    </lineage>
</organism>
<sequence>MHGNELIFTTGIGKLDTADRILEFVKGLERHNAVGVVMNLGPYIKKVPTVVIDYCEKNSFPLFTLPWEVKIIDITYDFCRIIIENEKSEVSVVEAFKHIILTGESKSEFAETFKKMGFQPKNKYRIALIEFFHNGKSVTETFVNNNHMRLWKVFTKSAFSSTMFLMDKKLVVIKQNCSDTQIKRMADTILKSIEIGNMSMVIGISDEETGTEAAAEIYTEAEAAYYTACKGNEYLTFYNDIGLNKLIFGVEDRHVLKKFIEKQLSPLTIYDSENHTDYEVTFRDYLESYSSVKAVSEKSGVHRNTVNYKIKQIREILGGELNAEAKAEFLIAYRIKDLMSCL</sequence>
<dbReference type="EMBL" id="VSSQ01042430">
    <property type="protein sequence ID" value="MPM96014.1"/>
    <property type="molecule type" value="Genomic_DNA"/>
</dbReference>
<comment type="caution">
    <text evidence="3">The sequence shown here is derived from an EMBL/GenBank/DDBJ whole genome shotgun (WGS) entry which is preliminary data.</text>
</comment>
<evidence type="ECO:0000259" key="1">
    <source>
        <dbReference type="Pfam" id="PF07905"/>
    </source>
</evidence>
<dbReference type="PANTHER" id="PTHR33744:SF1">
    <property type="entry name" value="DNA-BINDING TRANSCRIPTIONAL ACTIVATOR ADER"/>
    <property type="match status" value="1"/>
</dbReference>
<dbReference type="PANTHER" id="PTHR33744">
    <property type="entry name" value="CARBOHYDRATE DIACID REGULATOR"/>
    <property type="match status" value="1"/>
</dbReference>
<dbReference type="InterPro" id="IPR051448">
    <property type="entry name" value="CdaR-like_regulators"/>
</dbReference>